<evidence type="ECO:0000313" key="3">
    <source>
        <dbReference type="EMBL" id="TWU58965.1"/>
    </source>
</evidence>
<keyword evidence="1" id="KW-0175">Coiled coil</keyword>
<evidence type="ECO:0000256" key="1">
    <source>
        <dbReference type="SAM" id="Coils"/>
    </source>
</evidence>
<protein>
    <submittedName>
        <fullName evidence="3">Uncharacterized protein</fullName>
    </submittedName>
</protein>
<evidence type="ECO:0000256" key="2">
    <source>
        <dbReference type="SAM" id="Phobius"/>
    </source>
</evidence>
<proteinExistence type="predicted"/>
<keyword evidence="2" id="KW-0812">Transmembrane</keyword>
<name>A0A5C6FC05_9BACT</name>
<feature type="transmembrane region" description="Helical" evidence="2">
    <location>
        <begin position="40"/>
        <end position="61"/>
    </location>
</feature>
<feature type="coiled-coil region" evidence="1">
    <location>
        <begin position="266"/>
        <end position="331"/>
    </location>
</feature>
<keyword evidence="2" id="KW-1133">Transmembrane helix</keyword>
<keyword evidence="4" id="KW-1185">Reference proteome</keyword>
<evidence type="ECO:0000313" key="4">
    <source>
        <dbReference type="Proteomes" id="UP000318288"/>
    </source>
</evidence>
<dbReference type="OrthoDB" id="9775440at2"/>
<comment type="caution">
    <text evidence="3">The sequence shown here is derived from an EMBL/GenBank/DDBJ whole genome shotgun (WGS) entry which is preliminary data.</text>
</comment>
<gene>
    <name evidence="3" type="ORF">Poly51_17460</name>
</gene>
<organism evidence="3 4">
    <name type="scientific">Rubripirellula tenax</name>
    <dbReference type="NCBI Taxonomy" id="2528015"/>
    <lineage>
        <taxon>Bacteria</taxon>
        <taxon>Pseudomonadati</taxon>
        <taxon>Planctomycetota</taxon>
        <taxon>Planctomycetia</taxon>
        <taxon>Pirellulales</taxon>
        <taxon>Pirellulaceae</taxon>
        <taxon>Rubripirellula</taxon>
    </lineage>
</organism>
<reference evidence="3 4" key="1">
    <citation type="submission" date="2019-02" db="EMBL/GenBank/DDBJ databases">
        <title>Deep-cultivation of Planctomycetes and their phenomic and genomic characterization uncovers novel biology.</title>
        <authorList>
            <person name="Wiegand S."/>
            <person name="Jogler M."/>
            <person name="Boedeker C."/>
            <person name="Pinto D."/>
            <person name="Vollmers J."/>
            <person name="Rivas-Marin E."/>
            <person name="Kohn T."/>
            <person name="Peeters S.H."/>
            <person name="Heuer A."/>
            <person name="Rast P."/>
            <person name="Oberbeckmann S."/>
            <person name="Bunk B."/>
            <person name="Jeske O."/>
            <person name="Meyerdierks A."/>
            <person name="Storesund J.E."/>
            <person name="Kallscheuer N."/>
            <person name="Luecker S."/>
            <person name="Lage O.M."/>
            <person name="Pohl T."/>
            <person name="Merkel B.J."/>
            <person name="Hornburger P."/>
            <person name="Mueller R.-W."/>
            <person name="Bruemmer F."/>
            <person name="Labrenz M."/>
            <person name="Spormann A.M."/>
            <person name="Op Den Camp H."/>
            <person name="Overmann J."/>
            <person name="Amann R."/>
            <person name="Jetten M.S.M."/>
            <person name="Mascher T."/>
            <person name="Medema M.H."/>
            <person name="Devos D.P."/>
            <person name="Kaster A.-K."/>
            <person name="Ovreas L."/>
            <person name="Rohde M."/>
            <person name="Galperin M.Y."/>
            <person name="Jogler C."/>
        </authorList>
    </citation>
    <scope>NUCLEOTIDE SEQUENCE [LARGE SCALE GENOMIC DNA]</scope>
    <source>
        <strain evidence="3 4">Poly51</strain>
    </source>
</reference>
<accession>A0A5C6FC05</accession>
<dbReference type="AlphaFoldDB" id="A0A5C6FC05"/>
<sequence>MTNNDKTEAKPTPRERALIIREPDKTAWTKAIGVLSNRGWFSVLLGSAAVLFSLWMVLAYASSWRTENVLSGMESDVELRTRKANAELQDKILRQAELANQEAFAVASSKLSLALREVSSAGSAIDQLKANTKAIQVETDQFLDGPLGRKVASDAAMIEEVESLVGVASDTESVDVELLQEQLSTLAKPLLDAQKDLPADFSPSSEILGAVRELKRQAERDDQASERTLLSLRDLTSRASKLTSMSETTLRSLLAQRATDRRSAELRQLAEQLEISRRENAAMTTNATIAKDRQIAEAEKSALEKIAREEAERIRIEAKRKADDLADVNERKRKAAEATKLEQEFQRDLPAIRQYLSPLFGNGYSLRGKESSKPGPASYSHLVTLGTEAATQDGLIHMIKVLDAGWNDRTTTKWGSADYRYLKPTHWGQLDMTTLQAAHDLFRKYGKTLKDKGMLDP</sequence>
<dbReference type="EMBL" id="SJPW01000002">
    <property type="protein sequence ID" value="TWU58965.1"/>
    <property type="molecule type" value="Genomic_DNA"/>
</dbReference>
<dbReference type="RefSeq" id="WP_146456222.1">
    <property type="nucleotide sequence ID" value="NZ_SJPW01000002.1"/>
</dbReference>
<keyword evidence="2" id="KW-0472">Membrane</keyword>
<dbReference type="Proteomes" id="UP000318288">
    <property type="component" value="Unassembled WGS sequence"/>
</dbReference>